<evidence type="ECO:0000313" key="4">
    <source>
        <dbReference type="Proteomes" id="UP000178645"/>
    </source>
</evidence>
<comment type="caution">
    <text evidence="3">The sequence shown here is derived from an EMBL/GenBank/DDBJ whole genome shotgun (WGS) entry which is preliminary data.</text>
</comment>
<dbReference type="SUPFAM" id="SSF82171">
    <property type="entry name" value="DPP6 N-terminal domain-like"/>
    <property type="match status" value="1"/>
</dbReference>
<evidence type="ECO:0000256" key="1">
    <source>
        <dbReference type="SAM" id="MobiDB-lite"/>
    </source>
</evidence>
<organism evidence="3 4">
    <name type="scientific">Candidatus Nomurabacteria bacterium RIFCSPLOWO2_12_FULL_44_11</name>
    <dbReference type="NCBI Taxonomy" id="1801796"/>
    <lineage>
        <taxon>Bacteria</taxon>
        <taxon>Candidatus Nomuraibacteriota</taxon>
    </lineage>
</organism>
<name>A0A1F6Y6K9_9BACT</name>
<evidence type="ECO:0000256" key="2">
    <source>
        <dbReference type="SAM" id="Phobius"/>
    </source>
</evidence>
<accession>A0A1F6Y6K9</accession>
<keyword evidence="2" id="KW-1133">Transmembrane helix</keyword>
<proteinExistence type="predicted"/>
<dbReference type="AlphaFoldDB" id="A0A1F6Y6K9"/>
<dbReference type="Proteomes" id="UP000178645">
    <property type="component" value="Unassembled WGS sequence"/>
</dbReference>
<reference evidence="3 4" key="1">
    <citation type="journal article" date="2016" name="Nat. Commun.">
        <title>Thousands of microbial genomes shed light on interconnected biogeochemical processes in an aquifer system.</title>
        <authorList>
            <person name="Anantharaman K."/>
            <person name="Brown C.T."/>
            <person name="Hug L.A."/>
            <person name="Sharon I."/>
            <person name="Castelle C.J."/>
            <person name="Probst A.J."/>
            <person name="Thomas B.C."/>
            <person name="Singh A."/>
            <person name="Wilkins M.J."/>
            <person name="Karaoz U."/>
            <person name="Brodie E.L."/>
            <person name="Williams K.H."/>
            <person name="Hubbard S.S."/>
            <person name="Banfield J.F."/>
        </authorList>
    </citation>
    <scope>NUCLEOTIDE SEQUENCE [LARGE SCALE GENOMIC DNA]</scope>
</reference>
<protein>
    <submittedName>
        <fullName evidence="3">Uncharacterized protein</fullName>
    </submittedName>
</protein>
<feature type="transmembrane region" description="Helical" evidence="2">
    <location>
        <begin position="7"/>
        <end position="24"/>
    </location>
</feature>
<keyword evidence="2" id="KW-0472">Membrane</keyword>
<feature type="region of interest" description="Disordered" evidence="1">
    <location>
        <begin position="39"/>
        <end position="71"/>
    </location>
</feature>
<feature type="compositionally biased region" description="Pro residues" evidence="1">
    <location>
        <begin position="53"/>
        <end position="71"/>
    </location>
</feature>
<dbReference type="EMBL" id="MFVU01000014">
    <property type="protein sequence ID" value="OGJ02003.1"/>
    <property type="molecule type" value="Genomic_DNA"/>
</dbReference>
<gene>
    <name evidence="3" type="ORF">A3G53_01825</name>
</gene>
<keyword evidence="2" id="KW-0812">Transmembrane</keyword>
<sequence>MSKRNFILLIIILIIITVAAFWYFDFFKPAVPGETTEGGTNFLSRFNPFGKSSPPPTGGPIPTPTPGSEPPIPTSELKLKKVSSMPVAGFGVFQKERFKEIVATETQITAEGGTPPKKAVAAPPEREFAPALRYVARANGNIYQTFADKIEERRFTSTVMPKIYEAYFGNKGRMVIMRNLKTDDKTIQTFVGTLPEELLGGDTTADNSVVGSFLPENITDLSLSADMTKAFYLFNMNANAGNVIGTTIDLLTNKKVQVFENAFTEWLSFWPNSKMITLTTKPSASVPGYMYALDPNLKTFGRVFGGINGLTTLASPSGKLVLYSDNTLSLYLYHLDTKVSDILGIKTIPEKCVWGAKSDIVYCSVPAGAPTGEYPDQWYQGEISFTDQIWQIDISNGTTRIMLDPGIEPGGETVDGIKLALDEGQNYLFFVNKKTSFLWEFNLR</sequence>
<evidence type="ECO:0000313" key="3">
    <source>
        <dbReference type="EMBL" id="OGJ02003.1"/>
    </source>
</evidence>